<feature type="region of interest" description="Disordered" evidence="1">
    <location>
        <begin position="36"/>
        <end position="102"/>
    </location>
</feature>
<dbReference type="AlphaFoldDB" id="A0A6N3ITY2"/>
<dbReference type="EMBL" id="CADCUV010000078">
    <property type="protein sequence ID" value="CAA9412422.1"/>
    <property type="molecule type" value="Genomic_DNA"/>
</dbReference>
<proteinExistence type="predicted"/>
<name>A0A6N3ITY2_9ACTN</name>
<feature type="non-terminal residue" evidence="2">
    <location>
        <position position="1"/>
    </location>
</feature>
<protein>
    <submittedName>
        <fullName evidence="2">Uncharacterized protein</fullName>
    </submittedName>
</protein>
<feature type="compositionally biased region" description="Low complexity" evidence="1">
    <location>
        <begin position="44"/>
        <end position="54"/>
    </location>
</feature>
<sequence>GDHAPEDRRRRGREREELRVHEGSYAHQRARLVARRRTSPGRVRGQQGRLALPGLRRRRHRRARRPPLHRRHPEQARLGHRRRGRPPHRRPLPHSVGGAERV</sequence>
<gene>
    <name evidence="2" type="ORF">AVDCRST_MAG22-1933</name>
</gene>
<reference evidence="2" key="1">
    <citation type="submission" date="2020-02" db="EMBL/GenBank/DDBJ databases">
        <authorList>
            <person name="Meier V. D."/>
        </authorList>
    </citation>
    <scope>NUCLEOTIDE SEQUENCE</scope>
    <source>
        <strain evidence="2">AVDCRST_MAG22</strain>
    </source>
</reference>
<feature type="region of interest" description="Disordered" evidence="1">
    <location>
        <begin position="1"/>
        <end position="23"/>
    </location>
</feature>
<feature type="compositionally biased region" description="Basic residues" evidence="1">
    <location>
        <begin position="55"/>
        <end position="92"/>
    </location>
</feature>
<feature type="non-terminal residue" evidence="2">
    <location>
        <position position="102"/>
    </location>
</feature>
<evidence type="ECO:0000256" key="1">
    <source>
        <dbReference type="SAM" id="MobiDB-lite"/>
    </source>
</evidence>
<accession>A0A6N3ITY2</accession>
<organism evidence="2">
    <name type="scientific">uncultured Rubrobacteraceae bacterium</name>
    <dbReference type="NCBI Taxonomy" id="349277"/>
    <lineage>
        <taxon>Bacteria</taxon>
        <taxon>Bacillati</taxon>
        <taxon>Actinomycetota</taxon>
        <taxon>Rubrobacteria</taxon>
        <taxon>Rubrobacterales</taxon>
        <taxon>Rubrobacteraceae</taxon>
        <taxon>environmental samples</taxon>
    </lineage>
</organism>
<evidence type="ECO:0000313" key="2">
    <source>
        <dbReference type="EMBL" id="CAA9412422.1"/>
    </source>
</evidence>